<evidence type="ECO:0000256" key="3">
    <source>
        <dbReference type="ARBA" id="ARBA00022692"/>
    </source>
</evidence>
<gene>
    <name evidence="7" type="ORF">CTheo_108</name>
</gene>
<organism evidence="7 8">
    <name type="scientific">Ceratobasidium theobromae</name>
    <dbReference type="NCBI Taxonomy" id="1582974"/>
    <lineage>
        <taxon>Eukaryota</taxon>
        <taxon>Fungi</taxon>
        <taxon>Dikarya</taxon>
        <taxon>Basidiomycota</taxon>
        <taxon>Agaricomycotina</taxon>
        <taxon>Agaricomycetes</taxon>
        <taxon>Cantharellales</taxon>
        <taxon>Ceratobasidiaceae</taxon>
        <taxon>Ceratobasidium</taxon>
    </lineage>
</organism>
<dbReference type="Proteomes" id="UP000383932">
    <property type="component" value="Unassembled WGS sequence"/>
</dbReference>
<dbReference type="EMBL" id="SSOP01000001">
    <property type="protein sequence ID" value="KAB5596471.1"/>
    <property type="molecule type" value="Genomic_DNA"/>
</dbReference>
<dbReference type="PANTHER" id="PTHR21346">
    <property type="entry name" value="FUN14 DOMAIN CONTAINING"/>
    <property type="match status" value="1"/>
</dbReference>
<evidence type="ECO:0008006" key="9">
    <source>
        <dbReference type="Google" id="ProtNLM"/>
    </source>
</evidence>
<dbReference type="AlphaFoldDB" id="A0A5N5QY24"/>
<keyword evidence="8" id="KW-1185">Reference proteome</keyword>
<evidence type="ECO:0000256" key="1">
    <source>
        <dbReference type="ARBA" id="ARBA00004370"/>
    </source>
</evidence>
<dbReference type="PANTHER" id="PTHR21346:SF10">
    <property type="entry name" value="TRANSMEMBRANE PROTEIN"/>
    <property type="match status" value="1"/>
</dbReference>
<reference evidence="7 8" key="1">
    <citation type="journal article" date="2019" name="Fungal Biol. Biotechnol.">
        <title>Draft genome sequence of fastidious pathogen Ceratobasidium theobromae, which causes vascular-streak dieback in Theobroma cacao.</title>
        <authorList>
            <person name="Ali S.S."/>
            <person name="Asman A."/>
            <person name="Shao J."/>
            <person name="Firmansyah A.P."/>
            <person name="Susilo A.W."/>
            <person name="Rosmana A."/>
            <person name="McMahon P."/>
            <person name="Junaid M."/>
            <person name="Guest D."/>
            <person name="Kheng T.Y."/>
            <person name="Meinhardt L.W."/>
            <person name="Bailey B.A."/>
        </authorList>
    </citation>
    <scope>NUCLEOTIDE SEQUENCE [LARGE SCALE GENOMIC DNA]</scope>
    <source>
        <strain evidence="7 8">CT2</strain>
    </source>
</reference>
<proteinExistence type="inferred from homology"/>
<dbReference type="InterPro" id="IPR007014">
    <property type="entry name" value="FUN14"/>
</dbReference>
<dbReference type="OrthoDB" id="163794at2759"/>
<evidence type="ECO:0000256" key="6">
    <source>
        <dbReference type="SAM" id="MobiDB-lite"/>
    </source>
</evidence>
<feature type="region of interest" description="Disordered" evidence="6">
    <location>
        <begin position="89"/>
        <end position="109"/>
    </location>
</feature>
<evidence type="ECO:0000256" key="2">
    <source>
        <dbReference type="ARBA" id="ARBA00009160"/>
    </source>
</evidence>
<dbReference type="GO" id="GO:0016020">
    <property type="term" value="C:membrane"/>
    <property type="evidence" value="ECO:0007669"/>
    <property type="project" value="UniProtKB-SubCell"/>
</dbReference>
<comment type="subcellular location">
    <subcellularLocation>
        <location evidence="1">Membrane</location>
    </subcellularLocation>
</comment>
<evidence type="ECO:0000313" key="8">
    <source>
        <dbReference type="Proteomes" id="UP000383932"/>
    </source>
</evidence>
<dbReference type="Pfam" id="PF04930">
    <property type="entry name" value="FUN14"/>
    <property type="match status" value="1"/>
</dbReference>
<comment type="caution">
    <text evidence="7">The sequence shown here is derived from an EMBL/GenBank/DDBJ whole genome shotgun (WGS) entry which is preliminary data.</text>
</comment>
<evidence type="ECO:0000256" key="5">
    <source>
        <dbReference type="ARBA" id="ARBA00023136"/>
    </source>
</evidence>
<keyword evidence="4" id="KW-1133">Transmembrane helix</keyword>
<sequence>MNLQYLRKSSRVLTSAHHLSRRPCLHTRLSAFRIGGSRATHTRWTNITNQTKYRELGVIALAIVSSGLAAFAGKKSHCELGVPSQARSSFTAGSSQANPNSDPDPLPPPKSSLNKYELTFGSLTGICAGIFIKKGAKTVAFSLGGIFVLLQYFNSTDLTKTNWSVASARFERLFYSPEKAGEPRHPPTIAALWNSLIDFLTADFPPRASFLSGLVLGLRVG</sequence>
<keyword evidence="5" id="KW-0472">Membrane</keyword>
<keyword evidence="3" id="KW-0812">Transmembrane</keyword>
<name>A0A5N5QY24_9AGAM</name>
<accession>A0A5N5QY24</accession>
<evidence type="ECO:0000313" key="7">
    <source>
        <dbReference type="EMBL" id="KAB5596471.1"/>
    </source>
</evidence>
<evidence type="ECO:0000256" key="4">
    <source>
        <dbReference type="ARBA" id="ARBA00022989"/>
    </source>
</evidence>
<protein>
    <recommendedName>
        <fullName evidence="9">FUN14 domain-containing protein</fullName>
    </recommendedName>
</protein>
<comment type="similarity">
    <text evidence="2">Belongs to the FUN14 family.</text>
</comment>